<dbReference type="InterPro" id="IPR036819">
    <property type="entry name" value="Subtilisin_inhibitor-like_sf"/>
</dbReference>
<evidence type="ECO:0000256" key="1">
    <source>
        <dbReference type="ARBA" id="ARBA00004613"/>
    </source>
</evidence>
<dbReference type="InterPro" id="IPR023549">
    <property type="entry name" value="Subtilisin_inhibitor"/>
</dbReference>
<dbReference type="RefSeq" id="WP_373971810.1">
    <property type="nucleotide sequence ID" value="NZ_JBHDLJ010000005.1"/>
</dbReference>
<dbReference type="SUPFAM" id="SSF55399">
    <property type="entry name" value="Subtilisin inhibitor"/>
    <property type="match status" value="1"/>
</dbReference>
<accession>A0ABV4UQW2</accession>
<dbReference type="Gene3D" id="3.30.350.10">
    <property type="entry name" value="Subtilisin inhibitor-like"/>
    <property type="match status" value="1"/>
</dbReference>
<comment type="subcellular location">
    <subcellularLocation>
        <location evidence="1">Secreted</location>
    </subcellularLocation>
</comment>
<protein>
    <submittedName>
        <fullName evidence="9">SSI family serine proteinase inhibitor</fullName>
    </submittedName>
</protein>
<keyword evidence="5" id="KW-0722">Serine protease inhibitor</keyword>
<organism evidence="9 10">
    <name type="scientific">Arthrobacter halodurans</name>
    <dbReference type="NCBI Taxonomy" id="516699"/>
    <lineage>
        <taxon>Bacteria</taxon>
        <taxon>Bacillati</taxon>
        <taxon>Actinomycetota</taxon>
        <taxon>Actinomycetes</taxon>
        <taxon>Micrococcales</taxon>
        <taxon>Micrococcaceae</taxon>
        <taxon>Arthrobacter</taxon>
    </lineage>
</organism>
<keyword evidence="7" id="KW-0732">Signal</keyword>
<comment type="caution">
    <text evidence="9">The sequence shown here is derived from an EMBL/GenBank/DDBJ whole genome shotgun (WGS) entry which is preliminary data.</text>
</comment>
<keyword evidence="6" id="KW-1015">Disulfide bond</keyword>
<comment type="similarity">
    <text evidence="2">Belongs to the protease inhibitor I16 (SSI) family.</text>
</comment>
<evidence type="ECO:0000256" key="6">
    <source>
        <dbReference type="ARBA" id="ARBA00023157"/>
    </source>
</evidence>
<evidence type="ECO:0000256" key="7">
    <source>
        <dbReference type="SAM" id="SignalP"/>
    </source>
</evidence>
<feature type="chain" id="PRO_5046593936" evidence="7">
    <location>
        <begin position="28"/>
        <end position="162"/>
    </location>
</feature>
<evidence type="ECO:0000256" key="2">
    <source>
        <dbReference type="ARBA" id="ARBA00010472"/>
    </source>
</evidence>
<evidence type="ECO:0000313" key="10">
    <source>
        <dbReference type="Proteomes" id="UP001575652"/>
    </source>
</evidence>
<proteinExistence type="inferred from homology"/>
<keyword evidence="3" id="KW-0964">Secreted</keyword>
<dbReference type="Proteomes" id="UP001575652">
    <property type="component" value="Unassembled WGS sequence"/>
</dbReference>
<keyword evidence="4" id="KW-0646">Protease inhibitor</keyword>
<evidence type="ECO:0000256" key="5">
    <source>
        <dbReference type="ARBA" id="ARBA00022900"/>
    </source>
</evidence>
<feature type="signal peptide" evidence="7">
    <location>
        <begin position="1"/>
        <end position="27"/>
    </location>
</feature>
<sequence length="162" mass="16757">MTGPRKTRRPAAVLAAAWFAAACLALAACVPTTPSEESTMTDEPATSAPGADLRVSLRPDGETVDAEYRLVCVDGVPADGTDHPNPEAACAFLSGTGQRVLTAVPAKNRMCTQQYGGPQVAVVEGTLDGRRVLKTFSLRDGCQISEWRASEALIGPGSAGGV</sequence>
<evidence type="ECO:0000256" key="4">
    <source>
        <dbReference type="ARBA" id="ARBA00022690"/>
    </source>
</evidence>
<evidence type="ECO:0000256" key="3">
    <source>
        <dbReference type="ARBA" id="ARBA00022525"/>
    </source>
</evidence>
<evidence type="ECO:0000313" key="9">
    <source>
        <dbReference type="EMBL" id="MFB0834637.1"/>
    </source>
</evidence>
<evidence type="ECO:0000259" key="8">
    <source>
        <dbReference type="Pfam" id="PF00720"/>
    </source>
</evidence>
<gene>
    <name evidence="9" type="ORF">ACETWP_08555</name>
</gene>
<name>A0ABV4UQW2_9MICC</name>
<dbReference type="Pfam" id="PF00720">
    <property type="entry name" value="SSI"/>
    <property type="match status" value="1"/>
</dbReference>
<dbReference type="EMBL" id="JBHDLJ010000005">
    <property type="protein sequence ID" value="MFB0834637.1"/>
    <property type="molecule type" value="Genomic_DNA"/>
</dbReference>
<keyword evidence="10" id="KW-1185">Reference proteome</keyword>
<reference evidence="9 10" key="1">
    <citation type="submission" date="2024-09" db="EMBL/GenBank/DDBJ databases">
        <authorList>
            <person name="Salinas-Garcia M.A."/>
            <person name="Prieme A."/>
        </authorList>
    </citation>
    <scope>NUCLEOTIDE SEQUENCE [LARGE SCALE GENOMIC DNA]</scope>
    <source>
        <strain evidence="9 10">DSM 21081</strain>
    </source>
</reference>
<feature type="domain" description="Subtilisin inhibitor" evidence="8">
    <location>
        <begin position="63"/>
        <end position="132"/>
    </location>
</feature>
<dbReference type="PROSITE" id="PS51257">
    <property type="entry name" value="PROKAR_LIPOPROTEIN"/>
    <property type="match status" value="1"/>
</dbReference>